<dbReference type="KEGG" id="pgv:SL003B_2909"/>
<keyword evidence="3" id="KW-0201">Cytochrome c-type biogenesis</keyword>
<dbReference type="GO" id="GO:0005886">
    <property type="term" value="C:plasma membrane"/>
    <property type="evidence" value="ECO:0007669"/>
    <property type="project" value="TreeGrafter"/>
</dbReference>
<evidence type="ECO:0000256" key="4">
    <source>
        <dbReference type="ARBA" id="ARBA00022803"/>
    </source>
</evidence>
<dbReference type="PANTHER" id="PTHR47870">
    <property type="entry name" value="CYTOCHROME C-TYPE BIOGENESIS PROTEIN CCMH"/>
    <property type="match status" value="1"/>
</dbReference>
<dbReference type="GO" id="GO:0030313">
    <property type="term" value="C:cell envelope"/>
    <property type="evidence" value="ECO:0007669"/>
    <property type="project" value="UniProtKB-SubCell"/>
</dbReference>
<keyword evidence="4" id="KW-0802">TPR repeat</keyword>
<dbReference type="InterPro" id="IPR011990">
    <property type="entry name" value="TPR-like_helical_dom_sf"/>
</dbReference>
<dbReference type="HOGENOM" id="CLU_036074_4_1_5"/>
<accession>F2J6F8</accession>
<keyword evidence="6" id="KW-0812">Transmembrane</keyword>
<dbReference type="Gene3D" id="1.25.40.10">
    <property type="entry name" value="Tetratricopeptide repeat domain"/>
    <property type="match status" value="1"/>
</dbReference>
<evidence type="ECO:0000256" key="2">
    <source>
        <dbReference type="ARBA" id="ARBA00022737"/>
    </source>
</evidence>
<keyword evidence="2" id="KW-0677">Repeat</keyword>
<reference evidence="6 7" key="1">
    <citation type="journal article" date="2011" name="J. Bacteriol.">
        <title>Complete genome sequence of Polymorphum gilvum SL003B-26A1T, a crude oil-degrading bacterium from oil-polluted saline soil.</title>
        <authorList>
            <person name="Li S.G."/>
            <person name="Tang Y.Q."/>
            <person name="Nie Y."/>
            <person name="Cai M."/>
            <person name="Wu X.L."/>
        </authorList>
    </citation>
    <scope>NUCLEOTIDE SEQUENCE [LARGE SCALE GENOMIC DNA]</scope>
    <source>
        <strain evidence="7">LMG 25793 / CGMCC 1.9160 / SL003B-26A1</strain>
    </source>
</reference>
<comment type="subcellular location">
    <subcellularLocation>
        <location evidence="1">Cell envelope</location>
    </subcellularLocation>
</comment>
<dbReference type="Proteomes" id="UP000008130">
    <property type="component" value="Chromosome"/>
</dbReference>
<keyword evidence="6" id="KW-0472">Membrane</keyword>
<name>F2J6F8_POLGS</name>
<evidence type="ECO:0000313" key="6">
    <source>
        <dbReference type="EMBL" id="ADZ71332.1"/>
    </source>
</evidence>
<dbReference type="AlphaFoldDB" id="F2J6F8"/>
<evidence type="ECO:0000256" key="1">
    <source>
        <dbReference type="ARBA" id="ARBA00004196"/>
    </source>
</evidence>
<dbReference type="Pfam" id="PF23914">
    <property type="entry name" value="TPR_CcmH_CycH"/>
    <property type="match status" value="1"/>
</dbReference>
<evidence type="ECO:0000259" key="5">
    <source>
        <dbReference type="Pfam" id="PF23914"/>
    </source>
</evidence>
<feature type="domain" description="Cytochrome c-type biogenesis protein H TPR" evidence="5">
    <location>
        <begin position="129"/>
        <end position="254"/>
    </location>
</feature>
<proteinExistence type="predicted"/>
<dbReference type="GO" id="GO:0017004">
    <property type="term" value="P:cytochrome complex assembly"/>
    <property type="evidence" value="ECO:0007669"/>
    <property type="project" value="UniProtKB-KW"/>
</dbReference>
<dbReference type="STRING" id="991905.SL003B_2909"/>
<evidence type="ECO:0000313" key="7">
    <source>
        <dbReference type="Proteomes" id="UP000008130"/>
    </source>
</evidence>
<gene>
    <name evidence="6" type="ordered locus">SL003B_2909</name>
</gene>
<dbReference type="InterPro" id="IPR056413">
    <property type="entry name" value="TPR_CcmH_CycH"/>
</dbReference>
<dbReference type="NCBIfam" id="TIGR03142">
    <property type="entry name" value="cytochro_ccmI"/>
    <property type="match status" value="1"/>
</dbReference>
<dbReference type="eggNOG" id="COG4235">
    <property type="taxonomic scope" value="Bacteria"/>
</dbReference>
<evidence type="ECO:0000256" key="3">
    <source>
        <dbReference type="ARBA" id="ARBA00022748"/>
    </source>
</evidence>
<keyword evidence="7" id="KW-1185">Reference proteome</keyword>
<dbReference type="OrthoDB" id="9815847at2"/>
<dbReference type="EMBL" id="CP002568">
    <property type="protein sequence ID" value="ADZ71332.1"/>
    <property type="molecule type" value="Genomic_DNA"/>
</dbReference>
<dbReference type="InterPro" id="IPR051263">
    <property type="entry name" value="C-type_cytochrome_biogenesis"/>
</dbReference>
<organism evidence="6 7">
    <name type="scientific">Polymorphum gilvum (strain LMG 25793 / CGMCC 1.9160 / SL003B-26A1)</name>
    <dbReference type="NCBI Taxonomy" id="991905"/>
    <lineage>
        <taxon>Bacteria</taxon>
        <taxon>Pseudomonadati</taxon>
        <taxon>Pseudomonadota</taxon>
        <taxon>Alphaproteobacteria</taxon>
        <taxon>Rhodobacterales</taxon>
        <taxon>Paracoccaceae</taxon>
        <taxon>Polymorphum</taxon>
    </lineage>
</organism>
<dbReference type="PANTHER" id="PTHR47870:SF4">
    <property type="entry name" value="CYTOCHROME C-TYPE BIOGENESIS PROTEIN CYCH"/>
    <property type="match status" value="1"/>
</dbReference>
<sequence length="372" mass="39334">MMLWILFALMTAAAAIAILVPMTRAARVDDTTVAADEAVYKAQLEEVDRDLARGLVDEEAAAAARTEIARRLLAARRSAGAGIAASGWSWPVRVGQAVAVVGLPAGALALYLVLGSPDYPDQPLAARLAEPTEGQRVETLVARVEQHLASNPEDGKGWEVLGPVYMRLGRPQEAARAYANAIRLLGSTEQRESDYGEALVIVNRGIVNADARAAFERAVALAPDAVKPRYFLALALGQEGKRAQAVAAWQALLAGAAGNEPWVVSAREELAALGGEAPALRGPSAEDVEAAQDMPEADRREMILGMVQGLKDRLESQGGSVDEWLRLIQAYAVLGLTDEAKAAAGKASAAYQADEAALGRIRSQIKEIGLDS</sequence>
<dbReference type="InterPro" id="IPR017560">
    <property type="entry name" value="Cyt_c_biogenesis_CcmI"/>
</dbReference>
<dbReference type="RefSeq" id="WP_013653645.1">
    <property type="nucleotide sequence ID" value="NC_015259.1"/>
</dbReference>
<dbReference type="PATRIC" id="fig|991905.3.peg.2985"/>
<protein>
    <submittedName>
        <fullName evidence="6">Cytochrome C-type biogenesis transmembrane protein</fullName>
    </submittedName>
</protein>
<dbReference type="SUPFAM" id="SSF48452">
    <property type="entry name" value="TPR-like"/>
    <property type="match status" value="1"/>
</dbReference>